<dbReference type="Pfam" id="PF02775">
    <property type="entry name" value="TPP_enzyme_C"/>
    <property type="match status" value="1"/>
</dbReference>
<dbReference type="RefSeq" id="WP_205261377.1">
    <property type="nucleotide sequence ID" value="NZ_JAERWK010000018.1"/>
</dbReference>
<evidence type="ECO:0000256" key="2">
    <source>
        <dbReference type="ARBA" id="ARBA00001964"/>
    </source>
</evidence>
<dbReference type="Gene3D" id="3.40.50.1220">
    <property type="entry name" value="TPP-binding domain"/>
    <property type="match status" value="1"/>
</dbReference>
<dbReference type="InterPro" id="IPR011766">
    <property type="entry name" value="TPP_enzyme_TPP-bd"/>
</dbReference>
<dbReference type="AlphaFoldDB" id="A0A939C057"/>
<dbReference type="InterPro" id="IPR047213">
    <property type="entry name" value="TPP_PYR_PDC_IPDC-like"/>
</dbReference>
<dbReference type="PANTHER" id="PTHR43452:SF30">
    <property type="entry name" value="PYRUVATE DECARBOXYLASE ISOZYME 1-RELATED"/>
    <property type="match status" value="1"/>
</dbReference>
<keyword evidence="17" id="KW-1185">Reference proteome</keyword>
<dbReference type="SUPFAM" id="SSF52467">
    <property type="entry name" value="DHS-like NAD/FAD-binding domain"/>
    <property type="match status" value="1"/>
</dbReference>
<evidence type="ECO:0000256" key="9">
    <source>
        <dbReference type="ARBA" id="ARBA00023052"/>
    </source>
</evidence>
<dbReference type="GO" id="GO:0000949">
    <property type="term" value="P:aromatic amino acid family catabolic process to alcohol via Ehrlich pathway"/>
    <property type="evidence" value="ECO:0007669"/>
    <property type="project" value="TreeGrafter"/>
</dbReference>
<dbReference type="PANTHER" id="PTHR43452">
    <property type="entry name" value="PYRUVATE DECARBOXYLASE"/>
    <property type="match status" value="1"/>
</dbReference>
<dbReference type="FunFam" id="3.40.50.970:FF:000019">
    <property type="entry name" value="Pyruvate decarboxylase isozyme"/>
    <property type="match status" value="1"/>
</dbReference>
<evidence type="ECO:0000259" key="14">
    <source>
        <dbReference type="Pfam" id="PF02775"/>
    </source>
</evidence>
<protein>
    <recommendedName>
        <fullName evidence="5">Alpha-keto-acid decarboxylase</fullName>
    </recommendedName>
</protein>
<dbReference type="GO" id="GO:0030976">
    <property type="term" value="F:thiamine pyrophosphate binding"/>
    <property type="evidence" value="ECO:0007669"/>
    <property type="project" value="InterPro"/>
</dbReference>
<comment type="caution">
    <text evidence="16">The sequence shown here is derived from an EMBL/GenBank/DDBJ whole genome shotgun (WGS) entry which is preliminary data.</text>
</comment>
<keyword evidence="6 11" id="KW-0479">Metal-binding</keyword>
<feature type="domain" description="Thiamine pyrophosphate enzyme central" evidence="13">
    <location>
        <begin position="201"/>
        <end position="319"/>
    </location>
</feature>
<accession>A0A939C057</accession>
<comment type="cofactor">
    <cofactor evidence="1">
        <name>a metal cation</name>
        <dbReference type="ChEBI" id="CHEBI:25213"/>
    </cofactor>
</comment>
<dbReference type="CDD" id="cd02005">
    <property type="entry name" value="TPP_PDC_IPDC"/>
    <property type="match status" value="1"/>
</dbReference>
<dbReference type="InterPro" id="IPR012110">
    <property type="entry name" value="PDC/IPDC-like"/>
</dbReference>
<feature type="domain" description="Thiamine pyrophosphate enzyme N-terminal TPP-binding" evidence="15">
    <location>
        <begin position="7"/>
        <end position="116"/>
    </location>
</feature>
<dbReference type="CDD" id="cd07038">
    <property type="entry name" value="TPP_PYR_PDC_IPDC_like"/>
    <property type="match status" value="1"/>
</dbReference>
<evidence type="ECO:0000256" key="5">
    <source>
        <dbReference type="ARBA" id="ARBA00020054"/>
    </source>
</evidence>
<dbReference type="Gene3D" id="3.40.50.970">
    <property type="match status" value="2"/>
</dbReference>
<gene>
    <name evidence="16" type="ORF">JL106_14120</name>
</gene>
<evidence type="ECO:0000259" key="13">
    <source>
        <dbReference type="Pfam" id="PF00205"/>
    </source>
</evidence>
<dbReference type="InterPro" id="IPR029035">
    <property type="entry name" value="DHS-like_NAD/FAD-binding_dom"/>
</dbReference>
<dbReference type="InterPro" id="IPR012001">
    <property type="entry name" value="Thiamin_PyroP_enz_TPP-bd_dom"/>
</dbReference>
<dbReference type="SUPFAM" id="SSF52518">
    <property type="entry name" value="Thiamin diphosphate-binding fold (THDP-binding)"/>
    <property type="match status" value="2"/>
</dbReference>
<feature type="binding site" evidence="11">
    <location>
        <position position="440"/>
    </location>
    <ligand>
        <name>Mg(2+)</name>
        <dbReference type="ChEBI" id="CHEBI:18420"/>
    </ligand>
</feature>
<feature type="domain" description="Thiamine pyrophosphate enzyme TPP-binding" evidence="14">
    <location>
        <begin position="399"/>
        <end position="526"/>
    </location>
</feature>
<dbReference type="GO" id="GO:0004737">
    <property type="term" value="F:pyruvate decarboxylase activity"/>
    <property type="evidence" value="ECO:0007669"/>
    <property type="project" value="TreeGrafter"/>
</dbReference>
<evidence type="ECO:0000256" key="1">
    <source>
        <dbReference type="ARBA" id="ARBA00001920"/>
    </source>
</evidence>
<name>A0A939C057_9ACTN</name>
<evidence type="ECO:0000256" key="3">
    <source>
        <dbReference type="ARBA" id="ARBA00002938"/>
    </source>
</evidence>
<keyword evidence="10" id="KW-0456">Lyase</keyword>
<comment type="cofactor">
    <cofactor evidence="2">
        <name>thiamine diphosphate</name>
        <dbReference type="ChEBI" id="CHEBI:58937"/>
    </cofactor>
</comment>
<dbReference type="InterPro" id="IPR012000">
    <property type="entry name" value="Thiamin_PyroP_enz_cen_dom"/>
</dbReference>
<dbReference type="Pfam" id="PF02776">
    <property type="entry name" value="TPP_enzyme_N"/>
    <property type="match status" value="1"/>
</dbReference>
<evidence type="ECO:0000256" key="11">
    <source>
        <dbReference type="PIRSR" id="PIRSR036565-2"/>
    </source>
</evidence>
<organism evidence="16 17">
    <name type="scientific">Nakamurella leprariae</name>
    <dbReference type="NCBI Taxonomy" id="2803911"/>
    <lineage>
        <taxon>Bacteria</taxon>
        <taxon>Bacillati</taxon>
        <taxon>Actinomycetota</taxon>
        <taxon>Actinomycetes</taxon>
        <taxon>Nakamurellales</taxon>
        <taxon>Nakamurellaceae</taxon>
        <taxon>Nakamurella</taxon>
    </lineage>
</organism>
<dbReference type="InterPro" id="IPR047214">
    <property type="entry name" value="TPP_PDC_IPDC"/>
</dbReference>
<comment type="cofactor">
    <cofactor evidence="11">
        <name>Mg(2+)</name>
        <dbReference type="ChEBI" id="CHEBI:18420"/>
    </cofactor>
    <text evidence="11">Binds 1 Mg(2+) per subunit.</text>
</comment>
<dbReference type="EMBL" id="JAERWK010000018">
    <property type="protein sequence ID" value="MBM9468416.1"/>
    <property type="molecule type" value="Genomic_DNA"/>
</dbReference>
<evidence type="ECO:0000256" key="4">
    <source>
        <dbReference type="ARBA" id="ARBA00007812"/>
    </source>
</evidence>
<dbReference type="GO" id="GO:0000287">
    <property type="term" value="F:magnesium ion binding"/>
    <property type="evidence" value="ECO:0007669"/>
    <property type="project" value="InterPro"/>
</dbReference>
<feature type="binding site" evidence="11">
    <location>
        <position position="467"/>
    </location>
    <ligand>
        <name>Mg(2+)</name>
        <dbReference type="ChEBI" id="CHEBI:18420"/>
    </ligand>
</feature>
<dbReference type="Proteomes" id="UP000663792">
    <property type="component" value="Unassembled WGS sequence"/>
</dbReference>
<evidence type="ECO:0000256" key="12">
    <source>
        <dbReference type="RuleBase" id="RU362132"/>
    </source>
</evidence>
<evidence type="ECO:0000256" key="7">
    <source>
        <dbReference type="ARBA" id="ARBA00022793"/>
    </source>
</evidence>
<dbReference type="Pfam" id="PF00205">
    <property type="entry name" value="TPP_enzyme_M"/>
    <property type="match status" value="1"/>
</dbReference>
<dbReference type="PIRSF" id="PIRSF036565">
    <property type="entry name" value="Pyruvt_ip_decrb"/>
    <property type="match status" value="1"/>
</dbReference>
<dbReference type="InterPro" id="IPR000399">
    <property type="entry name" value="TPP-bd_CS"/>
</dbReference>
<keyword evidence="8 11" id="KW-0460">Magnesium</keyword>
<feature type="binding site" evidence="11">
    <location>
        <position position="469"/>
    </location>
    <ligand>
        <name>Mg(2+)</name>
        <dbReference type="ChEBI" id="CHEBI:18420"/>
    </ligand>
</feature>
<proteinExistence type="inferred from homology"/>
<dbReference type="PROSITE" id="PS00187">
    <property type="entry name" value="TPP_ENZYMES"/>
    <property type="match status" value="1"/>
</dbReference>
<keyword evidence="9 12" id="KW-0786">Thiamine pyrophosphate</keyword>
<sequence>MTAAPRTVADHLMDRLAELGADRVFGVPGDYTLSLLDHVVAHPGLTWTGCSNELNAGYAADGYARLCGIAALCTTFGVGELSAINALAGSYAEHVPVVQIVGSPATRTQAAHRIVHHSLGDGVFDQFLHMHTDITVARASLTAENAAAEIDRVLVAVRDHKLPGYLLLPADVAEAACPAPTGPLPAPVDPTDPVALAAFREAAAALLAGADGPPVVLGGLLTHRFGATAELARLVRRSAGLATTMWAKSLLDEADPRFTGIYAGAASDPQVRRLVEDAPVLITAGVQFTDLTSGFFSQQLPRERTVEVAAAAVSVGDRLFQPIALPTALRVLADLAQDRPVTDGGAADVTVDTPAVRDRNGSTALTQQQLWDTVAAHLRPGDVVLADQGTSFYGMATHRLPTGVTFLGQPLWASIGWTVPALLGACLGAPGRRGVLLVGDGAAQMTVQELATVLRLELPVLVVVVDNDGYTVERAIHGPAEPYNDIARYDWAALPAALGLGHDADAAVVRTETELTAALGAAAAHPARFSLVQAVVDRLDVPPLLTTIAQQAARANARSS</sequence>
<evidence type="ECO:0000313" key="16">
    <source>
        <dbReference type="EMBL" id="MBM9468416.1"/>
    </source>
</evidence>
<reference evidence="16" key="1">
    <citation type="submission" date="2021-01" db="EMBL/GenBank/DDBJ databases">
        <title>YIM 132084 draft genome.</title>
        <authorList>
            <person name="An D."/>
        </authorList>
    </citation>
    <scope>NUCLEOTIDE SEQUENCE</scope>
    <source>
        <strain evidence="16">YIM 132084</strain>
    </source>
</reference>
<evidence type="ECO:0000259" key="15">
    <source>
        <dbReference type="Pfam" id="PF02776"/>
    </source>
</evidence>
<evidence type="ECO:0000313" key="17">
    <source>
        <dbReference type="Proteomes" id="UP000663792"/>
    </source>
</evidence>
<comment type="function">
    <text evidence="3">Decarboxylates branched-chain and aromatic alpha-keto acids to aldehydes.</text>
</comment>
<dbReference type="FunFam" id="3.40.50.970:FF:000024">
    <property type="entry name" value="Pyruvate decarboxylase isozyme"/>
    <property type="match status" value="1"/>
</dbReference>
<dbReference type="InterPro" id="IPR029061">
    <property type="entry name" value="THDP-binding"/>
</dbReference>
<dbReference type="GO" id="GO:0005829">
    <property type="term" value="C:cytosol"/>
    <property type="evidence" value="ECO:0007669"/>
    <property type="project" value="TreeGrafter"/>
</dbReference>
<comment type="similarity">
    <text evidence="4 12">Belongs to the TPP enzyme family.</text>
</comment>
<evidence type="ECO:0000256" key="8">
    <source>
        <dbReference type="ARBA" id="ARBA00022842"/>
    </source>
</evidence>
<evidence type="ECO:0000256" key="6">
    <source>
        <dbReference type="ARBA" id="ARBA00022723"/>
    </source>
</evidence>
<evidence type="ECO:0000256" key="10">
    <source>
        <dbReference type="ARBA" id="ARBA00023239"/>
    </source>
</evidence>
<keyword evidence="7" id="KW-0210">Decarboxylase</keyword>